<reference evidence="4" key="1">
    <citation type="journal article" date="2023" name="Int. J. Syst. Evol. Microbiol.">
        <title>&lt;i&gt;Shewanella septentrionalis&lt;/i&gt; sp. nov. and &lt;i&gt;Shewanella holmiensis&lt;/i&gt; sp. nov., isolated from Baltic Sea water and sediments.</title>
        <authorList>
            <person name="Martin-Rodriguez A.J."/>
            <person name="Thorell K."/>
            <person name="Joffre E."/>
            <person name="Jensie-Markopoulos S."/>
            <person name="Moore E.R.B."/>
            <person name="Sjoling A."/>
        </authorList>
    </citation>
    <scope>NUCLEOTIDE SEQUENCE</scope>
    <source>
        <strain evidence="4">SP1S2-7</strain>
    </source>
</reference>
<dbReference type="AlphaFoldDB" id="A0A9X3AMY2"/>
<dbReference type="PANTHER" id="PTHR30629:SF2">
    <property type="entry name" value="PROPHAGE INTEGRASE INTS-RELATED"/>
    <property type="match status" value="1"/>
</dbReference>
<protein>
    <recommendedName>
        <fullName evidence="6">Integrase</fullName>
    </recommendedName>
</protein>
<dbReference type="SUPFAM" id="SSF56349">
    <property type="entry name" value="DNA breaking-rejoining enzymes"/>
    <property type="match status" value="1"/>
</dbReference>
<name>A0A9X3AMY2_9GAMM</name>
<evidence type="ECO:0000313" key="5">
    <source>
        <dbReference type="Proteomes" id="UP001155546"/>
    </source>
</evidence>
<keyword evidence="3" id="KW-0233">DNA recombination</keyword>
<sequence>MEWREIDHQLGIWLIPTSKMKVKKPHAVPITKEAMDILTRRSQETVKGERFVFPSERSQSGHIIEKAGKGSFWHRISERAELRGTEKGLRFQKELSPFMI</sequence>
<evidence type="ECO:0000313" key="4">
    <source>
        <dbReference type="EMBL" id="MCT7941672.1"/>
    </source>
</evidence>
<evidence type="ECO:0000256" key="1">
    <source>
        <dbReference type="ARBA" id="ARBA00008857"/>
    </source>
</evidence>
<dbReference type="Proteomes" id="UP001155546">
    <property type="component" value="Unassembled WGS sequence"/>
</dbReference>
<organism evidence="4 5">
    <name type="scientific">Shewanella holmiensis</name>
    <dbReference type="NCBI Taxonomy" id="2952222"/>
    <lineage>
        <taxon>Bacteria</taxon>
        <taxon>Pseudomonadati</taxon>
        <taxon>Pseudomonadota</taxon>
        <taxon>Gammaproteobacteria</taxon>
        <taxon>Alteromonadales</taxon>
        <taxon>Shewanellaceae</taxon>
        <taxon>Shewanella</taxon>
    </lineage>
</organism>
<dbReference type="InterPro" id="IPR013762">
    <property type="entry name" value="Integrase-like_cat_sf"/>
</dbReference>
<dbReference type="PANTHER" id="PTHR30629">
    <property type="entry name" value="PROPHAGE INTEGRASE"/>
    <property type="match status" value="1"/>
</dbReference>
<accession>A0A9X3AMY2</accession>
<evidence type="ECO:0000256" key="2">
    <source>
        <dbReference type="ARBA" id="ARBA00022908"/>
    </source>
</evidence>
<dbReference type="InterPro" id="IPR011010">
    <property type="entry name" value="DNA_brk_join_enz"/>
</dbReference>
<dbReference type="EMBL" id="JAMTCD010000007">
    <property type="protein sequence ID" value="MCT7941672.1"/>
    <property type="molecule type" value="Genomic_DNA"/>
</dbReference>
<evidence type="ECO:0000256" key="3">
    <source>
        <dbReference type="ARBA" id="ARBA00023172"/>
    </source>
</evidence>
<dbReference type="RefSeq" id="WP_261298058.1">
    <property type="nucleotide sequence ID" value="NZ_JAMTCD010000007.1"/>
</dbReference>
<comment type="similarity">
    <text evidence="1">Belongs to the 'phage' integrase family.</text>
</comment>
<comment type="caution">
    <text evidence="4">The sequence shown here is derived from an EMBL/GenBank/DDBJ whole genome shotgun (WGS) entry which is preliminary data.</text>
</comment>
<evidence type="ECO:0008006" key="6">
    <source>
        <dbReference type="Google" id="ProtNLM"/>
    </source>
</evidence>
<gene>
    <name evidence="4" type="ORF">NE535_07650</name>
</gene>
<dbReference type="GO" id="GO:0003677">
    <property type="term" value="F:DNA binding"/>
    <property type="evidence" value="ECO:0007669"/>
    <property type="project" value="InterPro"/>
</dbReference>
<dbReference type="GO" id="GO:0006310">
    <property type="term" value="P:DNA recombination"/>
    <property type="evidence" value="ECO:0007669"/>
    <property type="project" value="UniProtKB-KW"/>
</dbReference>
<keyword evidence="2" id="KW-0229">DNA integration</keyword>
<dbReference type="Gene3D" id="1.10.443.10">
    <property type="entry name" value="Intergrase catalytic core"/>
    <property type="match status" value="1"/>
</dbReference>
<dbReference type="InterPro" id="IPR050808">
    <property type="entry name" value="Phage_Integrase"/>
</dbReference>
<proteinExistence type="inferred from homology"/>
<dbReference type="GO" id="GO:0015074">
    <property type="term" value="P:DNA integration"/>
    <property type="evidence" value="ECO:0007669"/>
    <property type="project" value="UniProtKB-KW"/>
</dbReference>
<keyword evidence="5" id="KW-1185">Reference proteome</keyword>